<dbReference type="EMBL" id="JACVVK020000079">
    <property type="protein sequence ID" value="KAK7494946.1"/>
    <property type="molecule type" value="Genomic_DNA"/>
</dbReference>
<dbReference type="Proteomes" id="UP001519460">
    <property type="component" value="Unassembled WGS sequence"/>
</dbReference>
<comment type="caution">
    <text evidence="2">The sequence shown here is derived from an EMBL/GenBank/DDBJ whole genome shotgun (WGS) entry which is preliminary data.</text>
</comment>
<gene>
    <name evidence="2" type="ORF">BaRGS_00013825</name>
</gene>
<feature type="compositionally biased region" description="Basic and acidic residues" evidence="1">
    <location>
        <begin position="186"/>
        <end position="205"/>
    </location>
</feature>
<organism evidence="2 3">
    <name type="scientific">Batillaria attramentaria</name>
    <dbReference type="NCBI Taxonomy" id="370345"/>
    <lineage>
        <taxon>Eukaryota</taxon>
        <taxon>Metazoa</taxon>
        <taxon>Spiralia</taxon>
        <taxon>Lophotrochozoa</taxon>
        <taxon>Mollusca</taxon>
        <taxon>Gastropoda</taxon>
        <taxon>Caenogastropoda</taxon>
        <taxon>Sorbeoconcha</taxon>
        <taxon>Cerithioidea</taxon>
        <taxon>Batillariidae</taxon>
        <taxon>Batillaria</taxon>
    </lineage>
</organism>
<protein>
    <submittedName>
        <fullName evidence="2">Uncharacterized protein</fullName>
    </submittedName>
</protein>
<sequence>MADLQQCVPVFCREGSTDPEVAAPDPCVTVCDRGVNTDPDMAAPDLSGRPVYVIVKKLKVSGKGNTVYIGAQNTVHESPKRGKRRRKQEMSDYTQGVKRHKEEMQVPAENLPSERGSGHGVRCKASSSSPRPDGREELLSLGGPMAPPGLSGPEYIIVKKLEDRGYGNTIYIGTENYVYENPKGGKRTERVETSDYTQDVKDHKVYVGAENTVHEKPKRGKRTKRKKTSDDDDTQNSHQHKEEM</sequence>
<feature type="region of interest" description="Disordered" evidence="1">
    <location>
        <begin position="76"/>
        <end position="146"/>
    </location>
</feature>
<name>A0ABD0L6R5_9CAEN</name>
<reference evidence="2 3" key="1">
    <citation type="journal article" date="2023" name="Sci. Data">
        <title>Genome assembly of the Korean intertidal mud-creeper Batillaria attramentaria.</title>
        <authorList>
            <person name="Patra A.K."/>
            <person name="Ho P.T."/>
            <person name="Jun S."/>
            <person name="Lee S.J."/>
            <person name="Kim Y."/>
            <person name="Won Y.J."/>
        </authorList>
    </citation>
    <scope>NUCLEOTIDE SEQUENCE [LARGE SCALE GENOMIC DNA]</scope>
    <source>
        <strain evidence="2">Wonlab-2016</strain>
    </source>
</reference>
<dbReference type="AlphaFoldDB" id="A0ABD0L6R5"/>
<evidence type="ECO:0000313" key="2">
    <source>
        <dbReference type="EMBL" id="KAK7494946.1"/>
    </source>
</evidence>
<feature type="region of interest" description="Disordered" evidence="1">
    <location>
        <begin position="183"/>
        <end position="244"/>
    </location>
</feature>
<keyword evidence="3" id="KW-1185">Reference proteome</keyword>
<feature type="compositionally biased region" description="Basic residues" evidence="1">
    <location>
        <begin position="216"/>
        <end position="227"/>
    </location>
</feature>
<proteinExistence type="predicted"/>
<evidence type="ECO:0000313" key="3">
    <source>
        <dbReference type="Proteomes" id="UP001519460"/>
    </source>
</evidence>
<evidence type="ECO:0000256" key="1">
    <source>
        <dbReference type="SAM" id="MobiDB-lite"/>
    </source>
</evidence>
<accession>A0ABD0L6R5</accession>